<comment type="caution">
    <text evidence="8">The sequence shown here is derived from an EMBL/GenBank/DDBJ whole genome shotgun (WGS) entry which is preliminary data.</text>
</comment>
<dbReference type="InterPro" id="IPR013083">
    <property type="entry name" value="Znf_RING/FYVE/PHD"/>
</dbReference>
<keyword evidence="2" id="KW-0677">Repeat</keyword>
<evidence type="ECO:0000256" key="1">
    <source>
        <dbReference type="ARBA" id="ARBA00022723"/>
    </source>
</evidence>
<evidence type="ECO:0000313" key="8">
    <source>
        <dbReference type="EMBL" id="KAK2948875.1"/>
    </source>
</evidence>
<dbReference type="Gene3D" id="3.30.40.10">
    <property type="entry name" value="Zinc/RING finger domain, C3HC4 (zinc finger)"/>
    <property type="match status" value="1"/>
</dbReference>
<dbReference type="PANTHER" id="PTHR13555:SF5">
    <property type="entry name" value="ZINC-FINGER OF A C2HC-TYPE"/>
    <property type="match status" value="1"/>
</dbReference>
<dbReference type="Proteomes" id="UP001281761">
    <property type="component" value="Unassembled WGS sequence"/>
</dbReference>
<protein>
    <recommendedName>
        <fullName evidence="7">C2HC/C3H-type domain-containing protein</fullName>
    </recommendedName>
</protein>
<keyword evidence="4" id="KW-0862">Zinc</keyword>
<feature type="compositionally biased region" description="Gly residues" evidence="6">
    <location>
        <begin position="194"/>
        <end position="205"/>
    </location>
</feature>
<dbReference type="InterPro" id="IPR026319">
    <property type="entry name" value="ZC2HC1A/B-like"/>
</dbReference>
<feature type="region of interest" description="Disordered" evidence="6">
    <location>
        <begin position="149"/>
        <end position="176"/>
    </location>
</feature>
<dbReference type="Gene3D" id="3.30.160.60">
    <property type="entry name" value="Classic Zinc Finger"/>
    <property type="match status" value="1"/>
</dbReference>
<keyword evidence="9" id="KW-1185">Reference proteome</keyword>
<evidence type="ECO:0000256" key="5">
    <source>
        <dbReference type="PROSITE-ProRule" id="PRU01371"/>
    </source>
</evidence>
<accession>A0ABQ9XC06</accession>
<evidence type="ECO:0000256" key="3">
    <source>
        <dbReference type="ARBA" id="ARBA00022771"/>
    </source>
</evidence>
<sequence>MPPPRAIPCPICGKMFFKTSLPIHQKQCEDKNKFLEIPCRYCDQDVRRCDMDSHIKKCPAAKAEARRLQSMGMSLNPKPKKGGDDLPIRRGGGGGGDMMGAGPTPTGLVPCAVCGRNFAPDRIGKHQQICRKVNAKKPRRVFNATKQRTADIPGGMLSRPTRGASTRPPPSKWRQEHQEFITAIREARRYEQSRGGGSSYGGSSGYGTSSVSRNTGYQARATGGGSGGPRLSPAAVRSTGSRAPAKTSSGSSPAAVPRSTVSAKSKARSTGTSARGPLPRSTNRVPTKSTTSGFRSTITPSDFQGSSNYHSRSTMSGGGGFGSSTGRFSDAGGSRGYGGGGGGAEGNFELKCHQCGESFVH</sequence>
<organism evidence="8 9">
    <name type="scientific">Blattamonas nauphoetae</name>
    <dbReference type="NCBI Taxonomy" id="2049346"/>
    <lineage>
        <taxon>Eukaryota</taxon>
        <taxon>Metamonada</taxon>
        <taxon>Preaxostyla</taxon>
        <taxon>Oxymonadida</taxon>
        <taxon>Blattamonas</taxon>
    </lineage>
</organism>
<feature type="compositionally biased region" description="Polar residues" evidence="6">
    <location>
        <begin position="238"/>
        <end position="252"/>
    </location>
</feature>
<proteinExistence type="predicted"/>
<evidence type="ECO:0000256" key="4">
    <source>
        <dbReference type="ARBA" id="ARBA00022833"/>
    </source>
</evidence>
<feature type="compositionally biased region" description="Polar residues" evidence="6">
    <location>
        <begin position="259"/>
        <end position="273"/>
    </location>
</feature>
<reference evidence="8 9" key="1">
    <citation type="journal article" date="2022" name="bioRxiv">
        <title>Genomics of Preaxostyla Flagellates Illuminates Evolutionary Transitions and the Path Towards Mitochondrial Loss.</title>
        <authorList>
            <person name="Novak L.V.F."/>
            <person name="Treitli S.C."/>
            <person name="Pyrih J."/>
            <person name="Halakuc P."/>
            <person name="Pipaliya S.V."/>
            <person name="Vacek V."/>
            <person name="Brzon O."/>
            <person name="Soukal P."/>
            <person name="Eme L."/>
            <person name="Dacks J.B."/>
            <person name="Karnkowska A."/>
            <person name="Elias M."/>
            <person name="Hampl V."/>
        </authorList>
    </citation>
    <scope>NUCLEOTIDE SEQUENCE [LARGE SCALE GENOMIC DNA]</scope>
    <source>
        <strain evidence="8">NAU3</strain>
        <tissue evidence="8">Gut</tissue>
    </source>
</reference>
<evidence type="ECO:0000313" key="9">
    <source>
        <dbReference type="Proteomes" id="UP001281761"/>
    </source>
</evidence>
<feature type="region of interest" description="Disordered" evidence="6">
    <location>
        <begin position="189"/>
        <end position="348"/>
    </location>
</feature>
<gene>
    <name evidence="8" type="ORF">BLNAU_16218</name>
</gene>
<keyword evidence="1" id="KW-0479">Metal-binding</keyword>
<feature type="domain" description="C2HC/C3H-type" evidence="7">
    <location>
        <begin position="107"/>
        <end position="136"/>
    </location>
</feature>
<feature type="compositionally biased region" description="Gly residues" evidence="6">
    <location>
        <begin position="333"/>
        <end position="345"/>
    </location>
</feature>
<dbReference type="EMBL" id="JARBJD010000167">
    <property type="protein sequence ID" value="KAK2948875.1"/>
    <property type="molecule type" value="Genomic_DNA"/>
</dbReference>
<feature type="region of interest" description="Disordered" evidence="6">
    <location>
        <begin position="73"/>
        <end position="95"/>
    </location>
</feature>
<feature type="compositionally biased region" description="Polar residues" evidence="6">
    <location>
        <begin position="280"/>
        <end position="310"/>
    </location>
</feature>
<name>A0ABQ9XC06_9EUKA</name>
<feature type="domain" description="C2HC/C3H-type" evidence="7">
    <location>
        <begin position="5"/>
        <end position="34"/>
    </location>
</feature>
<evidence type="ECO:0000256" key="6">
    <source>
        <dbReference type="SAM" id="MobiDB-lite"/>
    </source>
</evidence>
<evidence type="ECO:0000256" key="2">
    <source>
        <dbReference type="ARBA" id="ARBA00022737"/>
    </source>
</evidence>
<dbReference type="PANTHER" id="PTHR13555">
    <property type="entry name" value="C2H2 ZINC FINGER CGI-62-RELATED"/>
    <property type="match status" value="1"/>
</dbReference>
<keyword evidence="3 5" id="KW-0863">Zinc-finger</keyword>
<dbReference type="Pfam" id="PF13913">
    <property type="entry name" value="zf-C2HC_2"/>
    <property type="match status" value="2"/>
</dbReference>
<dbReference type="InterPro" id="IPR049899">
    <property type="entry name" value="Znf_C2HC_C3H"/>
</dbReference>
<evidence type="ECO:0000259" key="7">
    <source>
        <dbReference type="PROSITE" id="PS52027"/>
    </source>
</evidence>
<dbReference type="PROSITE" id="PS52027">
    <property type="entry name" value="ZF_C2HC_C3H"/>
    <property type="match status" value="2"/>
</dbReference>